<dbReference type="InterPro" id="IPR052018">
    <property type="entry name" value="PHP_domain"/>
</dbReference>
<feature type="domain" description="Polymerase/histidinol phosphatase N-terminal" evidence="2">
    <location>
        <begin position="28"/>
        <end position="93"/>
    </location>
</feature>
<dbReference type="EMBL" id="DWUW01000137">
    <property type="protein sequence ID" value="HJD31247.1"/>
    <property type="molecule type" value="Genomic_DNA"/>
</dbReference>
<dbReference type="AlphaFoldDB" id="A0A9D2QXX6"/>
<evidence type="ECO:0000256" key="1">
    <source>
        <dbReference type="SAM" id="MobiDB-lite"/>
    </source>
</evidence>
<comment type="caution">
    <text evidence="3">The sequence shown here is derived from an EMBL/GenBank/DDBJ whole genome shotgun (WGS) entry which is preliminary data.</text>
</comment>
<organism evidence="3 4">
    <name type="scientific">Candidatus Eisenbergiella stercorigallinarum</name>
    <dbReference type="NCBI Taxonomy" id="2838557"/>
    <lineage>
        <taxon>Bacteria</taxon>
        <taxon>Bacillati</taxon>
        <taxon>Bacillota</taxon>
        <taxon>Clostridia</taxon>
        <taxon>Lachnospirales</taxon>
        <taxon>Lachnospiraceae</taxon>
        <taxon>Eisenbergiella</taxon>
    </lineage>
</organism>
<dbReference type="GO" id="GO:0004534">
    <property type="term" value="F:5'-3' RNA exonuclease activity"/>
    <property type="evidence" value="ECO:0007669"/>
    <property type="project" value="TreeGrafter"/>
</dbReference>
<dbReference type="InterPro" id="IPR004013">
    <property type="entry name" value="PHP_dom"/>
</dbReference>
<accession>A0A9D2QXX6</accession>
<dbReference type="Gene3D" id="1.10.150.650">
    <property type="match status" value="1"/>
</dbReference>
<dbReference type="PANTHER" id="PTHR42924">
    <property type="entry name" value="EXONUCLEASE"/>
    <property type="match status" value="1"/>
</dbReference>
<reference evidence="3" key="1">
    <citation type="journal article" date="2021" name="PeerJ">
        <title>Extensive microbial diversity within the chicken gut microbiome revealed by metagenomics and culture.</title>
        <authorList>
            <person name="Gilroy R."/>
            <person name="Ravi A."/>
            <person name="Getino M."/>
            <person name="Pursley I."/>
            <person name="Horton D.L."/>
            <person name="Alikhan N.F."/>
            <person name="Baker D."/>
            <person name="Gharbi K."/>
            <person name="Hall N."/>
            <person name="Watson M."/>
            <person name="Adriaenssens E.M."/>
            <person name="Foster-Nyarko E."/>
            <person name="Jarju S."/>
            <person name="Secka A."/>
            <person name="Antonio M."/>
            <person name="Oren A."/>
            <person name="Chaudhuri R.R."/>
            <person name="La Ragione R."/>
            <person name="Hildebrand F."/>
            <person name="Pallen M.J."/>
        </authorList>
    </citation>
    <scope>NUCLEOTIDE SEQUENCE</scope>
    <source>
        <strain evidence="3">ChiHjej8B7-25341</strain>
    </source>
</reference>
<gene>
    <name evidence="3" type="ORF">H9912_04805</name>
</gene>
<dbReference type="SMART" id="SM00481">
    <property type="entry name" value="POLIIIAc"/>
    <property type="match status" value="1"/>
</dbReference>
<dbReference type="GO" id="GO:0035312">
    <property type="term" value="F:5'-3' DNA exonuclease activity"/>
    <property type="evidence" value="ECO:0007669"/>
    <property type="project" value="TreeGrafter"/>
</dbReference>
<dbReference type="Proteomes" id="UP000823851">
    <property type="component" value="Unassembled WGS sequence"/>
</dbReference>
<protein>
    <submittedName>
        <fullName evidence="3">PHP domain-containing protein</fullName>
    </submittedName>
</protein>
<reference evidence="3" key="2">
    <citation type="submission" date="2021-04" db="EMBL/GenBank/DDBJ databases">
        <authorList>
            <person name="Gilroy R."/>
        </authorList>
    </citation>
    <scope>NUCLEOTIDE SEQUENCE</scope>
    <source>
        <strain evidence="3">ChiHjej8B7-25341</strain>
    </source>
</reference>
<evidence type="ECO:0000259" key="2">
    <source>
        <dbReference type="SMART" id="SM00481"/>
    </source>
</evidence>
<dbReference type="InterPro" id="IPR003141">
    <property type="entry name" value="Pol/His_phosphatase_N"/>
</dbReference>
<dbReference type="InterPro" id="IPR016195">
    <property type="entry name" value="Pol/histidinol_Pase-like"/>
</dbReference>
<proteinExistence type="predicted"/>
<dbReference type="CDD" id="cd07438">
    <property type="entry name" value="PHP_HisPPase_AMP"/>
    <property type="match status" value="1"/>
</dbReference>
<name>A0A9D2QXX6_9FIRM</name>
<dbReference type="SUPFAM" id="SSF89550">
    <property type="entry name" value="PHP domain-like"/>
    <property type="match status" value="1"/>
</dbReference>
<evidence type="ECO:0000313" key="4">
    <source>
        <dbReference type="Proteomes" id="UP000823851"/>
    </source>
</evidence>
<dbReference type="Pfam" id="PF02811">
    <property type="entry name" value="PHP"/>
    <property type="match status" value="1"/>
</dbReference>
<dbReference type="Gene3D" id="3.20.20.140">
    <property type="entry name" value="Metal-dependent hydrolases"/>
    <property type="match status" value="1"/>
</dbReference>
<feature type="region of interest" description="Disordered" evidence="1">
    <location>
        <begin position="1"/>
        <end position="24"/>
    </location>
</feature>
<sequence length="313" mass="34507">MKRMKTVRESGGNSSAGFRNGGQPVKTVDLHVHSCRSDGTLTPSELVDLALRKGLSAFALTDHDTTAGLDEAVRCAAGRDIEVIPGIEFSTEYKGRDIHILGLSIDWHSPAFEERIRAFVDSRIERNRTMCGNLAEAGIDITYEKLLAAFPDAVVTRAHYARYLLEHGYVKSLPEAFERYVGDHTPYYVPRQKVTPAQAVELILQAKGLPILAHPTLYHMGKDALQALVSLLKEAGLVGIEAVYSTYSAGEEREMRQLAARNGLLISGGSDFHGSNKPGLELATGYHGKLAIPYDIWERLKAKWQELYGAKED</sequence>
<dbReference type="PANTHER" id="PTHR42924:SF3">
    <property type="entry name" value="POLYMERASE_HISTIDINOL PHOSPHATASE N-TERMINAL DOMAIN-CONTAINING PROTEIN"/>
    <property type="match status" value="1"/>
</dbReference>
<evidence type="ECO:0000313" key="3">
    <source>
        <dbReference type="EMBL" id="HJD31247.1"/>
    </source>
</evidence>